<dbReference type="GO" id="GO:1901135">
    <property type="term" value="P:carbohydrate derivative metabolic process"/>
    <property type="evidence" value="ECO:0007669"/>
    <property type="project" value="InterPro"/>
</dbReference>
<dbReference type="EMBL" id="JAAGMP010001267">
    <property type="protein sequence ID" value="NEC22256.1"/>
    <property type="molecule type" value="Genomic_DNA"/>
</dbReference>
<name>A0A7K3S428_9ACTN</name>
<accession>A0A7K3S428</accession>
<evidence type="ECO:0000313" key="2">
    <source>
        <dbReference type="EMBL" id="NEC22256.1"/>
    </source>
</evidence>
<dbReference type="GO" id="GO:0097367">
    <property type="term" value="F:carbohydrate derivative binding"/>
    <property type="evidence" value="ECO:0007669"/>
    <property type="project" value="InterPro"/>
</dbReference>
<evidence type="ECO:0000256" key="1">
    <source>
        <dbReference type="SAM" id="MobiDB-lite"/>
    </source>
</evidence>
<feature type="non-terminal residue" evidence="2">
    <location>
        <position position="91"/>
    </location>
</feature>
<proteinExistence type="predicted"/>
<organism evidence="2 3">
    <name type="scientific">Streptomyces parvus</name>
    <dbReference type="NCBI Taxonomy" id="66428"/>
    <lineage>
        <taxon>Bacteria</taxon>
        <taxon>Bacillati</taxon>
        <taxon>Actinomycetota</taxon>
        <taxon>Actinomycetes</taxon>
        <taxon>Kitasatosporales</taxon>
        <taxon>Streptomycetaceae</taxon>
        <taxon>Streptomyces</taxon>
    </lineage>
</organism>
<dbReference type="Proteomes" id="UP000469670">
    <property type="component" value="Unassembled WGS sequence"/>
</dbReference>
<reference evidence="2 3" key="1">
    <citation type="submission" date="2020-01" db="EMBL/GenBank/DDBJ databases">
        <title>Insect and environment-associated Actinomycetes.</title>
        <authorList>
            <person name="Currrie C."/>
            <person name="Chevrette M."/>
            <person name="Carlson C."/>
            <person name="Stubbendieck R."/>
            <person name="Wendt-Pienkowski E."/>
        </authorList>
    </citation>
    <scope>NUCLEOTIDE SEQUENCE [LARGE SCALE GENOMIC DNA]</scope>
    <source>
        <strain evidence="2 3">SID7590</strain>
    </source>
</reference>
<sequence length="91" mass="9378">MTSTTDANTDTPGATGTPGASGTYGELRAQLATLTTEAFRPELAEIDRLSTEEIARIMNGEDATVPAAVAERLPQIAAAIDATAERMARGG</sequence>
<protein>
    <submittedName>
        <fullName evidence="2">N-acetylmuramic acid 6-phosphate etherase</fullName>
    </submittedName>
</protein>
<feature type="region of interest" description="Disordered" evidence="1">
    <location>
        <begin position="1"/>
        <end position="24"/>
    </location>
</feature>
<comment type="caution">
    <text evidence="2">The sequence shown here is derived from an EMBL/GenBank/DDBJ whole genome shotgun (WGS) entry which is preliminary data.</text>
</comment>
<evidence type="ECO:0000313" key="3">
    <source>
        <dbReference type="Proteomes" id="UP000469670"/>
    </source>
</evidence>
<dbReference type="SUPFAM" id="SSF53697">
    <property type="entry name" value="SIS domain"/>
    <property type="match status" value="1"/>
</dbReference>
<dbReference type="AlphaFoldDB" id="A0A7K3S428"/>
<dbReference type="InterPro" id="IPR046348">
    <property type="entry name" value="SIS_dom_sf"/>
</dbReference>
<dbReference type="Gene3D" id="3.40.50.10490">
    <property type="entry name" value="Glucose-6-phosphate isomerase like protein, domain 1"/>
    <property type="match status" value="1"/>
</dbReference>
<gene>
    <name evidence="2" type="ORF">G3I50_29040</name>
</gene>
<feature type="compositionally biased region" description="Low complexity" evidence="1">
    <location>
        <begin position="1"/>
        <end position="23"/>
    </location>
</feature>